<proteinExistence type="predicted"/>
<dbReference type="InterPro" id="IPR036397">
    <property type="entry name" value="RNaseH_sf"/>
</dbReference>
<dbReference type="FunFam" id="3.10.20.370:FF:000001">
    <property type="entry name" value="Retrovirus-related Pol polyprotein from transposon 17.6-like protein"/>
    <property type="match status" value="1"/>
</dbReference>
<evidence type="ECO:0000313" key="20">
    <source>
        <dbReference type="Proteomes" id="UP000288716"/>
    </source>
</evidence>
<dbReference type="GO" id="GO:0003964">
    <property type="term" value="F:RNA-directed DNA polymerase activity"/>
    <property type="evidence" value="ECO:0007669"/>
    <property type="project" value="UniProtKB-KW"/>
</dbReference>
<evidence type="ECO:0000256" key="13">
    <source>
        <dbReference type="ARBA" id="ARBA00022932"/>
    </source>
</evidence>
<dbReference type="Pfam" id="PF13650">
    <property type="entry name" value="Asp_protease_2"/>
    <property type="match status" value="1"/>
</dbReference>
<dbReference type="CDD" id="cd00303">
    <property type="entry name" value="retropepsin_like"/>
    <property type="match status" value="1"/>
</dbReference>
<evidence type="ECO:0000259" key="17">
    <source>
        <dbReference type="PROSITE" id="PS50878"/>
    </source>
</evidence>
<keyword evidence="12" id="KW-0695">RNA-directed DNA polymerase</keyword>
<dbReference type="PANTHER" id="PTHR37984">
    <property type="entry name" value="PROTEIN CBG26694"/>
    <property type="match status" value="1"/>
</dbReference>
<keyword evidence="10" id="KW-0460">Magnesium</keyword>
<dbReference type="GO" id="GO:0046872">
    <property type="term" value="F:metal ion binding"/>
    <property type="evidence" value="ECO:0007669"/>
    <property type="project" value="UniProtKB-KW"/>
</dbReference>
<evidence type="ECO:0000256" key="9">
    <source>
        <dbReference type="ARBA" id="ARBA00022801"/>
    </source>
</evidence>
<dbReference type="InterPro" id="IPR001584">
    <property type="entry name" value="Integrase_cat-core"/>
</dbReference>
<keyword evidence="7" id="KW-0064">Aspartyl protease</keyword>
<organism evidence="19 20">
    <name type="scientific">Leptotrombidium deliense</name>
    <dbReference type="NCBI Taxonomy" id="299467"/>
    <lineage>
        <taxon>Eukaryota</taxon>
        <taxon>Metazoa</taxon>
        <taxon>Ecdysozoa</taxon>
        <taxon>Arthropoda</taxon>
        <taxon>Chelicerata</taxon>
        <taxon>Arachnida</taxon>
        <taxon>Acari</taxon>
        <taxon>Acariformes</taxon>
        <taxon>Trombidiformes</taxon>
        <taxon>Prostigmata</taxon>
        <taxon>Anystina</taxon>
        <taxon>Parasitengona</taxon>
        <taxon>Trombiculoidea</taxon>
        <taxon>Trombiculidae</taxon>
        <taxon>Leptotrombidium</taxon>
    </lineage>
</organism>
<keyword evidence="11" id="KW-0229">DNA integration</keyword>
<dbReference type="Gene3D" id="2.40.70.10">
    <property type="entry name" value="Acid Proteases"/>
    <property type="match status" value="1"/>
</dbReference>
<dbReference type="GO" id="GO:0006508">
    <property type="term" value="P:proteolysis"/>
    <property type="evidence" value="ECO:0007669"/>
    <property type="project" value="UniProtKB-KW"/>
</dbReference>
<protein>
    <recommendedName>
        <fullName evidence="1">RNA-directed DNA polymerase</fullName>
        <ecNumber evidence="1">2.7.7.49</ecNumber>
    </recommendedName>
</protein>
<dbReference type="GO" id="GO:0003887">
    <property type="term" value="F:DNA-directed DNA polymerase activity"/>
    <property type="evidence" value="ECO:0007669"/>
    <property type="project" value="UniProtKB-KW"/>
</dbReference>
<dbReference type="FunFam" id="1.10.340.70:FF:000001">
    <property type="entry name" value="Retrovirus-related Pol polyprotein from transposon gypsy-like Protein"/>
    <property type="match status" value="1"/>
</dbReference>
<comment type="caution">
    <text evidence="19">The sequence shown here is derived from an EMBL/GenBank/DDBJ whole genome shotgun (WGS) entry which is preliminary data.</text>
</comment>
<feature type="domain" description="Reverse transcriptase" evidence="17">
    <location>
        <begin position="690"/>
        <end position="870"/>
    </location>
</feature>
<dbReference type="InterPro" id="IPR021109">
    <property type="entry name" value="Peptidase_aspartic_dom_sf"/>
</dbReference>
<dbReference type="InterPro" id="IPR050951">
    <property type="entry name" value="Retrovirus_Pol_polyprotein"/>
</dbReference>
<evidence type="ECO:0000256" key="10">
    <source>
        <dbReference type="ARBA" id="ARBA00022842"/>
    </source>
</evidence>
<dbReference type="PROSITE" id="PS50994">
    <property type="entry name" value="INTEGRASE"/>
    <property type="match status" value="1"/>
</dbReference>
<evidence type="ECO:0000256" key="2">
    <source>
        <dbReference type="ARBA" id="ARBA00022670"/>
    </source>
</evidence>
<keyword evidence="15" id="KW-0233">DNA recombination</keyword>
<sequence length="1609" mass="184322">MQSSLGQMQSNFGQMFGELRSIIQNKPQALAASDSHVNASSEEQQTPEINDQSVQNVDENDCQSSSNTEIQSARKNEFDELSIKDRAFLEALKSLKVQNDENSRRRPRYQEPPEFDGSFQSAIRWLREFELAAKNNEWDGRSSINAAYAKMKGHAKQWFRVEIMDQCDDTWDNFKSAFLKEYDPMAQEIAINLQLAKCFQMFNENPTHYMYRVLDLCKQMDSQMSEREQLRHILSGLKIQYREQLAASGDSTSLTRCKEALRRIGNASQSRPAQQNSGELANPPRKEFSRKFNSPVCYNCNGNHLVRECTYPRDQSRIETARQMLANQRKGPTDKNSTQIKTILSKETEGYKQQPECESDWIRFNTLTSNAAEEQEGDHGSLITKKEEEIQRRIGEKIAMAANKADCPIVYTSVNNKRTKTLIDTGSVITAISTNLWKSLDIPMYSWTARKLRVADGRTLEPSGVAEVTVEYHSRPMKIEVAVIDTANPDVILGSDYCRQMGIVVDFETSKVYFKHELEKEVKNIPSVPSQCTGHWDQKTLENMDNFGHEEDACLADDPFAYLYNDECQIDISDDNSLIVNEGNRTEETICPTDVCDATDTVSDVHEMNDDEFMSHFNIGEMLNNEEKKELGSVLREYRDCFSFSMTEIGLVDCIKHKIDTGDNLPINLPPYRLSATEREIVDDFVKELVDAGICSPSLSPWAFPIVLVPKPGSDKPRMVIDYRRLNKITTPLVHPITNFSDFLHMFNNKKYFATMDVFAMYHQIAVEEKDKPKTAFVTPSGHYQFERMPFGLQGAPATSANAVKIILGDIMYTIVAVYFDDILTGGATFDEFKENLIKVFSRLRKHNLKLKPSKCNFGLDKVCYLGREISADGIRPDPEKVKVVKEWLPPKNQKEVKSILGFASFHRDHIEKFAEITESMTQLIRKNAKFDWTKQRDKDFERLKEKLTSAPVLAHFDPEAQLELRTDACGYAIGGVLLQHKDGKTQVLCYMSRSLNKHERNYSNPEKEALAAVWCMGKIRQYTFGKHTIITTDSHSLCWLLTVKDANGRLVRWSLKLQPYSFEIRYKAGRLHTDADCISRHVPVPVDDENDNIDLPFNLLQTEYTVADIKESQEGDEFCIKMVKILKGENASKRVQRRQQTKYEVKDGVLYKITYVNKKVRSLLVVPKAMQEYVIMSCHDLPTAGHFGVLRTYIRIRQRFYFQKMIEKVKKWIASCKTCQLRKQQQNTHIGEQQPIPVNERIFGTIFADIFGPITESADGHKYVLVIVDQLSKYCVAIPLHSFESETTVKTFHKYWVLRFGYPDVVITDNGRNFVSEYTEYYFNASRIKHKTSSPFHPKGHSPVERMIRTMQEGLAKLVSAEHKDWHEKLDEFIFAYNTSVHSSTGSSPHALCFGCEPKIEVEVALQVSSDGFDDRLSNIKKFTATITETRKAAKTLIQAMQAKNKAIADSKCARITFNVGDLVLLRRPQLKVGRSKKLMNRFIGPLRVTKKIGSINYEVINMRGAFRKIICHVSQMKKFVERDEMVITDSESDNESNTEEYDVQLAIKNSKISDGKSVAKKLIQKTATKQPVVKRKYVKITDKMRRILSPRTLKTGRIHTVPRRYNT</sequence>
<dbReference type="Pfam" id="PF24626">
    <property type="entry name" value="SH3_Tf2-1"/>
    <property type="match status" value="1"/>
</dbReference>
<evidence type="ECO:0000256" key="3">
    <source>
        <dbReference type="ARBA" id="ARBA00022679"/>
    </source>
</evidence>
<dbReference type="FunFam" id="3.10.10.10:FF:000007">
    <property type="entry name" value="Retrovirus-related Pol polyprotein from transposon 17.6-like Protein"/>
    <property type="match status" value="1"/>
</dbReference>
<dbReference type="InterPro" id="IPR041373">
    <property type="entry name" value="RT_RNaseH"/>
</dbReference>
<keyword evidence="4" id="KW-0548">Nucleotidyltransferase</keyword>
<keyword evidence="20" id="KW-1185">Reference proteome</keyword>
<dbReference type="Pfam" id="PF00665">
    <property type="entry name" value="rve"/>
    <property type="match status" value="1"/>
</dbReference>
<dbReference type="Gene3D" id="1.10.340.70">
    <property type="match status" value="1"/>
</dbReference>
<dbReference type="Gene3D" id="3.10.10.10">
    <property type="entry name" value="HIV Type 1 Reverse Transcriptase, subunit A, domain 1"/>
    <property type="match status" value="1"/>
</dbReference>
<evidence type="ECO:0000256" key="11">
    <source>
        <dbReference type="ARBA" id="ARBA00022908"/>
    </source>
</evidence>
<dbReference type="InterPro" id="IPR000477">
    <property type="entry name" value="RT_dom"/>
</dbReference>
<dbReference type="Gene3D" id="3.10.20.370">
    <property type="match status" value="1"/>
</dbReference>
<dbReference type="CDD" id="cd09274">
    <property type="entry name" value="RNase_HI_RT_Ty3"/>
    <property type="match status" value="1"/>
</dbReference>
<dbReference type="InterPro" id="IPR043128">
    <property type="entry name" value="Rev_trsase/Diguanyl_cyclase"/>
</dbReference>
<accession>A0A443SF46</accession>
<feature type="domain" description="Integrase catalytic" evidence="18">
    <location>
        <begin position="1234"/>
        <end position="1398"/>
    </location>
</feature>
<dbReference type="InterPro" id="IPR012337">
    <property type="entry name" value="RNaseH-like_sf"/>
</dbReference>
<dbReference type="STRING" id="299467.A0A443SF46"/>
<keyword evidence="2" id="KW-0645">Protease</keyword>
<evidence type="ECO:0000256" key="8">
    <source>
        <dbReference type="ARBA" id="ARBA00022759"/>
    </source>
</evidence>
<dbReference type="FunFam" id="3.30.70.270:FF:000020">
    <property type="entry name" value="Transposon Tf2-6 polyprotein-like Protein"/>
    <property type="match status" value="1"/>
</dbReference>
<dbReference type="Proteomes" id="UP000288716">
    <property type="component" value="Unassembled WGS sequence"/>
</dbReference>
<name>A0A443SF46_9ACAR</name>
<dbReference type="Gene3D" id="3.30.70.270">
    <property type="match status" value="2"/>
</dbReference>
<dbReference type="InterPro" id="IPR005162">
    <property type="entry name" value="Retrotrans_gag_dom"/>
</dbReference>
<dbReference type="GO" id="GO:0006310">
    <property type="term" value="P:DNA recombination"/>
    <property type="evidence" value="ECO:0007669"/>
    <property type="project" value="UniProtKB-KW"/>
</dbReference>
<feature type="compositionally biased region" description="Polar residues" evidence="16">
    <location>
        <begin position="35"/>
        <end position="71"/>
    </location>
</feature>
<dbReference type="GO" id="GO:0004519">
    <property type="term" value="F:endonuclease activity"/>
    <property type="evidence" value="ECO:0007669"/>
    <property type="project" value="UniProtKB-KW"/>
</dbReference>
<keyword evidence="9" id="KW-0378">Hydrolase</keyword>
<keyword evidence="13" id="KW-0239">DNA-directed DNA polymerase</keyword>
<dbReference type="PROSITE" id="PS50878">
    <property type="entry name" value="RT_POL"/>
    <property type="match status" value="1"/>
</dbReference>
<dbReference type="VEuPathDB" id="VectorBase:LDEU005896"/>
<evidence type="ECO:0000256" key="12">
    <source>
        <dbReference type="ARBA" id="ARBA00022918"/>
    </source>
</evidence>
<dbReference type="SUPFAM" id="SSF53098">
    <property type="entry name" value="Ribonuclease H-like"/>
    <property type="match status" value="1"/>
</dbReference>
<reference evidence="19 20" key="1">
    <citation type="journal article" date="2018" name="Gigascience">
        <title>Genomes of trombidid mites reveal novel predicted allergens and laterally-transferred genes associated with secondary metabolism.</title>
        <authorList>
            <person name="Dong X."/>
            <person name="Chaisiri K."/>
            <person name="Xia D."/>
            <person name="Armstrong S.D."/>
            <person name="Fang Y."/>
            <person name="Donnelly M.J."/>
            <person name="Kadowaki T."/>
            <person name="McGarry J.W."/>
            <person name="Darby A.C."/>
            <person name="Makepeace B.L."/>
        </authorList>
    </citation>
    <scope>NUCLEOTIDE SEQUENCE [LARGE SCALE GENOMIC DNA]</scope>
    <source>
        <strain evidence="19">UoL-UT</strain>
    </source>
</reference>
<dbReference type="SUPFAM" id="SSF50630">
    <property type="entry name" value="Acid proteases"/>
    <property type="match status" value="1"/>
</dbReference>
<keyword evidence="6" id="KW-0479">Metal-binding</keyword>
<dbReference type="PANTHER" id="PTHR37984:SF5">
    <property type="entry name" value="PROTEIN NYNRIN-LIKE"/>
    <property type="match status" value="1"/>
</dbReference>
<dbReference type="InterPro" id="IPR041588">
    <property type="entry name" value="Integrase_H2C2"/>
</dbReference>
<dbReference type="SUPFAM" id="SSF56672">
    <property type="entry name" value="DNA/RNA polymerases"/>
    <property type="match status" value="1"/>
</dbReference>
<evidence type="ECO:0000313" key="19">
    <source>
        <dbReference type="EMBL" id="RWS26144.1"/>
    </source>
</evidence>
<dbReference type="GO" id="GO:0003677">
    <property type="term" value="F:DNA binding"/>
    <property type="evidence" value="ECO:0007669"/>
    <property type="project" value="UniProtKB-KW"/>
</dbReference>
<keyword evidence="5" id="KW-0540">Nuclease</keyword>
<keyword evidence="14" id="KW-0238">DNA-binding</keyword>
<dbReference type="GO" id="GO:0042575">
    <property type="term" value="C:DNA polymerase complex"/>
    <property type="evidence" value="ECO:0007669"/>
    <property type="project" value="UniProtKB-ARBA"/>
</dbReference>
<dbReference type="GO" id="GO:0015074">
    <property type="term" value="P:DNA integration"/>
    <property type="evidence" value="ECO:0007669"/>
    <property type="project" value="UniProtKB-KW"/>
</dbReference>
<evidence type="ECO:0000256" key="6">
    <source>
        <dbReference type="ARBA" id="ARBA00022723"/>
    </source>
</evidence>
<evidence type="ECO:0000259" key="18">
    <source>
        <dbReference type="PROSITE" id="PS50994"/>
    </source>
</evidence>
<dbReference type="InterPro" id="IPR043502">
    <property type="entry name" value="DNA/RNA_pol_sf"/>
</dbReference>
<dbReference type="Gene3D" id="3.30.420.10">
    <property type="entry name" value="Ribonuclease H-like superfamily/Ribonuclease H"/>
    <property type="match status" value="1"/>
</dbReference>
<evidence type="ECO:0000256" key="4">
    <source>
        <dbReference type="ARBA" id="ARBA00022695"/>
    </source>
</evidence>
<dbReference type="EMBL" id="NCKV01003019">
    <property type="protein sequence ID" value="RWS26144.1"/>
    <property type="molecule type" value="Genomic_DNA"/>
</dbReference>
<dbReference type="CDD" id="cd01647">
    <property type="entry name" value="RT_LTR"/>
    <property type="match status" value="1"/>
</dbReference>
<evidence type="ECO:0000256" key="1">
    <source>
        <dbReference type="ARBA" id="ARBA00012493"/>
    </source>
</evidence>
<evidence type="ECO:0000256" key="7">
    <source>
        <dbReference type="ARBA" id="ARBA00022750"/>
    </source>
</evidence>
<feature type="region of interest" description="Disordered" evidence="16">
    <location>
        <begin position="30"/>
        <end position="73"/>
    </location>
</feature>
<evidence type="ECO:0000256" key="15">
    <source>
        <dbReference type="ARBA" id="ARBA00023172"/>
    </source>
</evidence>
<dbReference type="OrthoDB" id="6507393at2759"/>
<dbReference type="Pfam" id="PF17917">
    <property type="entry name" value="RT_RNaseH"/>
    <property type="match status" value="1"/>
</dbReference>
<evidence type="ECO:0000256" key="5">
    <source>
        <dbReference type="ARBA" id="ARBA00022722"/>
    </source>
</evidence>
<dbReference type="InterPro" id="IPR056924">
    <property type="entry name" value="SH3_Tf2-1"/>
</dbReference>
<dbReference type="Pfam" id="PF03732">
    <property type="entry name" value="Retrotrans_gag"/>
    <property type="match status" value="1"/>
</dbReference>
<feature type="compositionally biased region" description="Polar residues" evidence="16">
    <location>
        <begin position="266"/>
        <end position="279"/>
    </location>
</feature>
<dbReference type="GO" id="GO:0004190">
    <property type="term" value="F:aspartic-type endopeptidase activity"/>
    <property type="evidence" value="ECO:0007669"/>
    <property type="project" value="UniProtKB-KW"/>
</dbReference>
<dbReference type="Pfam" id="PF17921">
    <property type="entry name" value="Integrase_H2C2"/>
    <property type="match status" value="1"/>
</dbReference>
<evidence type="ECO:0000256" key="14">
    <source>
        <dbReference type="ARBA" id="ARBA00023125"/>
    </source>
</evidence>
<feature type="region of interest" description="Disordered" evidence="16">
    <location>
        <begin position="265"/>
        <end position="286"/>
    </location>
</feature>
<evidence type="ECO:0000256" key="16">
    <source>
        <dbReference type="SAM" id="MobiDB-lite"/>
    </source>
</evidence>
<keyword evidence="3" id="KW-0808">Transferase</keyword>
<keyword evidence="8" id="KW-0255">Endonuclease</keyword>
<dbReference type="EC" id="2.7.7.49" evidence="1"/>
<dbReference type="Pfam" id="PF00078">
    <property type="entry name" value="RVT_1"/>
    <property type="match status" value="1"/>
</dbReference>
<gene>
    <name evidence="19" type="ORF">B4U80_04814</name>
</gene>